<dbReference type="EMBL" id="PKPP01003313">
    <property type="protein sequence ID" value="PWA70035.1"/>
    <property type="molecule type" value="Genomic_DNA"/>
</dbReference>
<dbReference type="InterPro" id="IPR025398">
    <property type="entry name" value="DUF4371"/>
</dbReference>
<keyword evidence="3" id="KW-1185">Reference proteome</keyword>
<comment type="caution">
    <text evidence="2">The sequence shown here is derived from an EMBL/GenBank/DDBJ whole genome shotgun (WGS) entry which is preliminary data.</text>
</comment>
<dbReference type="STRING" id="35608.A0A2U1N955"/>
<accession>A0A2U1N955</accession>
<dbReference type="SUPFAM" id="SSF53098">
    <property type="entry name" value="Ribonuclease H-like"/>
    <property type="match status" value="1"/>
</dbReference>
<organism evidence="2 3">
    <name type="scientific">Artemisia annua</name>
    <name type="common">Sweet wormwood</name>
    <dbReference type="NCBI Taxonomy" id="35608"/>
    <lineage>
        <taxon>Eukaryota</taxon>
        <taxon>Viridiplantae</taxon>
        <taxon>Streptophyta</taxon>
        <taxon>Embryophyta</taxon>
        <taxon>Tracheophyta</taxon>
        <taxon>Spermatophyta</taxon>
        <taxon>Magnoliopsida</taxon>
        <taxon>eudicotyledons</taxon>
        <taxon>Gunneridae</taxon>
        <taxon>Pentapetalae</taxon>
        <taxon>asterids</taxon>
        <taxon>campanulids</taxon>
        <taxon>Asterales</taxon>
        <taxon>Asteraceae</taxon>
        <taxon>Asteroideae</taxon>
        <taxon>Anthemideae</taxon>
        <taxon>Artemisiinae</taxon>
        <taxon>Artemisia</taxon>
    </lineage>
</organism>
<dbReference type="InterPro" id="IPR012337">
    <property type="entry name" value="RNaseH-like_sf"/>
</dbReference>
<dbReference type="Pfam" id="PF14291">
    <property type="entry name" value="DUF4371"/>
    <property type="match status" value="1"/>
</dbReference>
<dbReference type="AlphaFoldDB" id="A0A2U1N955"/>
<evidence type="ECO:0000313" key="3">
    <source>
        <dbReference type="Proteomes" id="UP000245207"/>
    </source>
</evidence>
<name>A0A2U1N955_ARTAN</name>
<dbReference type="Proteomes" id="UP000245207">
    <property type="component" value="Unassembled WGS sequence"/>
</dbReference>
<dbReference type="PANTHER" id="PTHR45749:SF35">
    <property type="entry name" value="AC-LIKE TRANSPOSASE-RELATED"/>
    <property type="match status" value="1"/>
</dbReference>
<gene>
    <name evidence="2" type="ORF">CTI12_AA292250</name>
</gene>
<dbReference type="OrthoDB" id="1692427at2759"/>
<protein>
    <submittedName>
        <fullName evidence="2">Zinc finger MYM-type protein 1</fullName>
    </submittedName>
</protein>
<reference evidence="2 3" key="1">
    <citation type="journal article" date="2018" name="Mol. Plant">
        <title>The genome of Artemisia annua provides insight into the evolution of Asteraceae family and artemisinin biosynthesis.</title>
        <authorList>
            <person name="Shen Q."/>
            <person name="Zhang L."/>
            <person name="Liao Z."/>
            <person name="Wang S."/>
            <person name="Yan T."/>
            <person name="Shi P."/>
            <person name="Liu M."/>
            <person name="Fu X."/>
            <person name="Pan Q."/>
            <person name="Wang Y."/>
            <person name="Lv Z."/>
            <person name="Lu X."/>
            <person name="Zhang F."/>
            <person name="Jiang W."/>
            <person name="Ma Y."/>
            <person name="Chen M."/>
            <person name="Hao X."/>
            <person name="Li L."/>
            <person name="Tang Y."/>
            <person name="Lv G."/>
            <person name="Zhou Y."/>
            <person name="Sun X."/>
            <person name="Brodelius P.E."/>
            <person name="Rose J.K.C."/>
            <person name="Tang K."/>
        </authorList>
    </citation>
    <scope>NUCLEOTIDE SEQUENCE [LARGE SCALE GENOMIC DNA]</scope>
    <source>
        <strain evidence="3">cv. Huhao1</strain>
        <tissue evidence="2">Leaf</tissue>
    </source>
</reference>
<feature type="domain" description="DUF4371" evidence="1">
    <location>
        <begin position="95"/>
        <end position="274"/>
    </location>
</feature>
<sequence>MNNDNQNAYVEIDYDKVSGDDHINDQGVDAEGENSGSTAPKINIRDDLLLHYSLEFYQMEKRVIGVGLSILKSLTKYFVFVVSLRKGNPIGLLVSEGFCDRQHVNIRLKEHETSVEHIRNMLEWNDLCSTLKSNHTIDKVAQELLEKETNRWKHVLVRIIAAVKYFGKKTLSFRGSNEKLGEKNNGNFLGIVDMMAEFDPYIIEHVERIKNEDMRAHYLGPGIQNELITLLAHAIKTPIINKIKQAKYYSVILDCTPDISHEEQMSLIIRYVDVSSSSIIIEDDSLNLALCDMAKTCPKAKNFFGTIQKIYTIFANSTKRWAILKANVKGLTAKSLSATRWESRVESVKAIRFQLSDIREALLQVSESDNDCLIQSTSESLAENELGKYEFLVAIVIWYDTLSVVNVVSNQLQSKNMVIDDAMKKIEDLVSFFKTYRETGFSKALENAKEIAIEMNIDPVFVRKREIIRKRHFDENQNDASSSAPQSLEESFKTNFSYVLLIKQLFHLIAALKHDEVCDIDGIDLYVELKLLVRSMPKEKIGPERLNGIAMISIEQDMLSKIDYKDLIEEFSSKKKC</sequence>
<dbReference type="PANTHER" id="PTHR45749">
    <property type="match status" value="1"/>
</dbReference>
<evidence type="ECO:0000259" key="1">
    <source>
        <dbReference type="Pfam" id="PF14291"/>
    </source>
</evidence>
<proteinExistence type="predicted"/>
<evidence type="ECO:0000313" key="2">
    <source>
        <dbReference type="EMBL" id="PWA70035.1"/>
    </source>
</evidence>